<comment type="caution">
    <text evidence="2">The sequence shown here is derived from an EMBL/GenBank/DDBJ whole genome shotgun (WGS) entry which is preliminary data.</text>
</comment>
<evidence type="ECO:0000256" key="1">
    <source>
        <dbReference type="SAM" id="MobiDB-lite"/>
    </source>
</evidence>
<accession>A0A9P4QU77</accession>
<organism evidence="2 3">
    <name type="scientific">Polyplosphaeria fusca</name>
    <dbReference type="NCBI Taxonomy" id="682080"/>
    <lineage>
        <taxon>Eukaryota</taxon>
        <taxon>Fungi</taxon>
        <taxon>Dikarya</taxon>
        <taxon>Ascomycota</taxon>
        <taxon>Pezizomycotina</taxon>
        <taxon>Dothideomycetes</taxon>
        <taxon>Pleosporomycetidae</taxon>
        <taxon>Pleosporales</taxon>
        <taxon>Tetraplosphaeriaceae</taxon>
        <taxon>Polyplosphaeria</taxon>
    </lineage>
</organism>
<feature type="region of interest" description="Disordered" evidence="1">
    <location>
        <begin position="1"/>
        <end position="30"/>
    </location>
</feature>
<gene>
    <name evidence="2" type="ORF">EJ04DRAFT_536892</name>
</gene>
<protein>
    <submittedName>
        <fullName evidence="2">Uncharacterized protein</fullName>
    </submittedName>
</protein>
<dbReference type="AlphaFoldDB" id="A0A9P4QU77"/>
<dbReference type="Proteomes" id="UP000799444">
    <property type="component" value="Unassembled WGS sequence"/>
</dbReference>
<name>A0A9P4QU77_9PLEO</name>
<reference evidence="2" key="1">
    <citation type="journal article" date="2020" name="Stud. Mycol.">
        <title>101 Dothideomycetes genomes: a test case for predicting lifestyles and emergence of pathogens.</title>
        <authorList>
            <person name="Haridas S."/>
            <person name="Albert R."/>
            <person name="Binder M."/>
            <person name="Bloem J."/>
            <person name="Labutti K."/>
            <person name="Salamov A."/>
            <person name="Andreopoulos B."/>
            <person name="Baker S."/>
            <person name="Barry K."/>
            <person name="Bills G."/>
            <person name="Bluhm B."/>
            <person name="Cannon C."/>
            <person name="Castanera R."/>
            <person name="Culley D."/>
            <person name="Daum C."/>
            <person name="Ezra D."/>
            <person name="Gonzalez J."/>
            <person name="Henrissat B."/>
            <person name="Kuo A."/>
            <person name="Liang C."/>
            <person name="Lipzen A."/>
            <person name="Lutzoni F."/>
            <person name="Magnuson J."/>
            <person name="Mondo S."/>
            <person name="Nolan M."/>
            <person name="Ohm R."/>
            <person name="Pangilinan J."/>
            <person name="Park H.-J."/>
            <person name="Ramirez L."/>
            <person name="Alfaro M."/>
            <person name="Sun H."/>
            <person name="Tritt A."/>
            <person name="Yoshinaga Y."/>
            <person name="Zwiers L.-H."/>
            <person name="Turgeon B."/>
            <person name="Goodwin S."/>
            <person name="Spatafora J."/>
            <person name="Crous P."/>
            <person name="Grigoriev I."/>
        </authorList>
    </citation>
    <scope>NUCLEOTIDE SEQUENCE</scope>
    <source>
        <strain evidence="2">CBS 125425</strain>
    </source>
</reference>
<evidence type="ECO:0000313" key="3">
    <source>
        <dbReference type="Proteomes" id="UP000799444"/>
    </source>
</evidence>
<proteinExistence type="predicted"/>
<sequence length="354" mass="40037">MSTLQKLATQASFAKDPLNPSPTEERPSSQRHRIFSLFESIRDGRHPRKEPWTEFRLGPGQYDEIERQLELDETLWGYVQDKIRYDYNADTRRLVIQTPSTLKAIRSGPGPEACFAQKMWLARLAEIEFPSDTQEGRKSKYEPDASFWHEDAQYPGVIVEVAYSQKKKRLARLAEDYLLDSDANVQAAVGLDIEYGKEGSREATLSVWRTRLFPVDEGSALRAVQEIACLMHHLEPYETGSPANNTGLRLRLSDLANKGLVQKVMGSQDRELAISAQQLCEFLGTAEARAKRWGSLGKDSLGVGVRKRRGSETPPEEIALEDGAKYIHDEERAAKRVAEADDHYENISTRISLE</sequence>
<dbReference type="OrthoDB" id="3485856at2759"/>
<dbReference type="EMBL" id="ML996204">
    <property type="protein sequence ID" value="KAF2731036.1"/>
    <property type="molecule type" value="Genomic_DNA"/>
</dbReference>
<feature type="compositionally biased region" description="Polar residues" evidence="1">
    <location>
        <begin position="1"/>
        <end position="12"/>
    </location>
</feature>
<keyword evidence="3" id="KW-1185">Reference proteome</keyword>
<evidence type="ECO:0000313" key="2">
    <source>
        <dbReference type="EMBL" id="KAF2731036.1"/>
    </source>
</evidence>